<evidence type="ECO:0000313" key="1">
    <source>
        <dbReference type="EMBL" id="MEN2787556.1"/>
    </source>
</evidence>
<evidence type="ECO:0000313" key="2">
    <source>
        <dbReference type="Proteomes" id="UP001404104"/>
    </source>
</evidence>
<sequence length="60" mass="6474">MKIAAFNVSGINGRQPPADRISTELAAIDTACFFSARFDGAASEDASSRIFRFPIGLEEH</sequence>
<reference evidence="1 2" key="1">
    <citation type="submission" date="2024-05" db="EMBL/GenBank/DDBJ databases">
        <authorList>
            <person name="Liu Q."/>
            <person name="Xin Y.-H."/>
        </authorList>
    </citation>
    <scope>NUCLEOTIDE SEQUENCE [LARGE SCALE GENOMIC DNA]</scope>
    <source>
        <strain evidence="1 2">CGMCC 1.15349</strain>
    </source>
</reference>
<comment type="caution">
    <text evidence="1">The sequence shown here is derived from an EMBL/GenBank/DDBJ whole genome shotgun (WGS) entry which is preliminary data.</text>
</comment>
<protein>
    <submittedName>
        <fullName evidence="1">Uncharacterized protein</fullName>
    </submittedName>
</protein>
<gene>
    <name evidence="1" type="ORF">ABC969_14145</name>
</gene>
<name>A0ABU9XVH2_9SPHN</name>
<dbReference type="Proteomes" id="UP001404104">
    <property type="component" value="Unassembled WGS sequence"/>
</dbReference>
<proteinExistence type="predicted"/>
<dbReference type="RefSeq" id="WP_345865761.1">
    <property type="nucleotide sequence ID" value="NZ_JBDIMF010000006.1"/>
</dbReference>
<keyword evidence="2" id="KW-1185">Reference proteome</keyword>
<dbReference type="EMBL" id="JBDIMF010000006">
    <property type="protein sequence ID" value="MEN2787556.1"/>
    <property type="molecule type" value="Genomic_DNA"/>
</dbReference>
<accession>A0ABU9XVH2</accession>
<organism evidence="1 2">
    <name type="scientific">Sphingomonas qilianensis</name>
    <dbReference type="NCBI Taxonomy" id="1736690"/>
    <lineage>
        <taxon>Bacteria</taxon>
        <taxon>Pseudomonadati</taxon>
        <taxon>Pseudomonadota</taxon>
        <taxon>Alphaproteobacteria</taxon>
        <taxon>Sphingomonadales</taxon>
        <taxon>Sphingomonadaceae</taxon>
        <taxon>Sphingomonas</taxon>
    </lineage>
</organism>